<sequence>QNLNLITLDARFPSSVTSEAISSPSSAKPPPARKQLEFNVGRTVCSNSSFDVGVSSPLGARSRYDKLCLLNVRTRATGDSRDRFPPELREVERQISLVLTKRKVERQIFGERFYDVSYSVNGFSFIYPSVLMLQRKFNDDADLEHIICSNSSGYRRMPKKMSSKPWMRPANVFMLSL</sequence>
<proteinExistence type="predicted"/>
<evidence type="ECO:0000313" key="1">
    <source>
        <dbReference type="EnsemblMetazoa" id="AAEL023270-PA"/>
    </source>
</evidence>
<keyword evidence="2" id="KW-1185">Reference proteome</keyword>
<organism evidence="1 2">
    <name type="scientific">Aedes aegypti</name>
    <name type="common">Yellowfever mosquito</name>
    <name type="synonym">Culex aegypti</name>
    <dbReference type="NCBI Taxonomy" id="7159"/>
    <lineage>
        <taxon>Eukaryota</taxon>
        <taxon>Metazoa</taxon>
        <taxon>Ecdysozoa</taxon>
        <taxon>Arthropoda</taxon>
        <taxon>Hexapoda</taxon>
        <taxon>Insecta</taxon>
        <taxon>Pterygota</taxon>
        <taxon>Neoptera</taxon>
        <taxon>Endopterygota</taxon>
        <taxon>Diptera</taxon>
        <taxon>Nematocera</taxon>
        <taxon>Culicoidea</taxon>
        <taxon>Culicidae</taxon>
        <taxon>Culicinae</taxon>
        <taxon>Aedini</taxon>
        <taxon>Aedes</taxon>
        <taxon>Stegomyia</taxon>
    </lineage>
</organism>
<reference evidence="1" key="2">
    <citation type="submission" date="2022-10" db="UniProtKB">
        <authorList>
            <consortium name="EnsemblMetazoa"/>
        </authorList>
    </citation>
    <scope>IDENTIFICATION</scope>
    <source>
        <strain evidence="1">LVP_AGWG</strain>
    </source>
</reference>
<evidence type="ECO:0000313" key="2">
    <source>
        <dbReference type="Proteomes" id="UP000008820"/>
    </source>
</evidence>
<dbReference type="OrthoDB" id="2121828at2759"/>
<name>A0A903VIP8_AEDAE</name>
<gene>
    <name evidence="1" type="primary">110680979</name>
</gene>
<dbReference type="Proteomes" id="UP000008820">
    <property type="component" value="Unassembled WGS sequence"/>
</dbReference>
<dbReference type="AlphaFoldDB" id="A0A903VIP8"/>
<protein>
    <submittedName>
        <fullName evidence="1">Uncharacterized protein</fullName>
    </submittedName>
</protein>
<accession>A0A903VIP8</accession>
<dbReference type="EnsemblMetazoa" id="AAEL023270-RA">
    <property type="protein sequence ID" value="AAEL023270-PA"/>
    <property type="gene ID" value="AAEL023270"/>
</dbReference>
<reference evidence="2" key="1">
    <citation type="submission" date="2017-06" db="EMBL/GenBank/DDBJ databases">
        <title>Aedes aegypti genome working group (AGWG) sequencing and assembly.</title>
        <authorList>
            <consortium name="Aedes aegypti Genome Working Group (AGWG)"/>
            <person name="Matthews B.J."/>
        </authorList>
    </citation>
    <scope>NUCLEOTIDE SEQUENCE [LARGE SCALE GENOMIC DNA]</scope>
    <source>
        <strain evidence="2">LVP_AGWG</strain>
    </source>
</reference>